<sequence>MEASRQDGTGAEPERDEVHRAVTGTVPGAAERAEIEEWFARYDRLSARSAPEDIEAMADMAMFPMNLVTDDSAGQGSAEVSDREGYVRSMSEVMGGGTEHLEMEQVRTPFFLTPSLAVVFTRGTMNAGGHRRDIRYADILVKRDGAWRFQTMVQGGWGDAAAAG</sequence>
<dbReference type="AlphaFoldDB" id="A0A2T0QE93"/>
<dbReference type="EMBL" id="PVZC01000001">
    <property type="protein sequence ID" value="PRY02264.1"/>
    <property type="molecule type" value="Genomic_DNA"/>
</dbReference>
<dbReference type="InterPro" id="IPR032710">
    <property type="entry name" value="NTF2-like_dom_sf"/>
</dbReference>
<dbReference type="SUPFAM" id="SSF54427">
    <property type="entry name" value="NTF2-like"/>
    <property type="match status" value="1"/>
</dbReference>
<accession>A0A2T0QE93</accession>
<evidence type="ECO:0000313" key="2">
    <source>
        <dbReference type="EMBL" id="PRY02264.1"/>
    </source>
</evidence>
<organism evidence="2 3">
    <name type="scientific">Allonocardiopsis opalescens</name>
    <dbReference type="NCBI Taxonomy" id="1144618"/>
    <lineage>
        <taxon>Bacteria</taxon>
        <taxon>Bacillati</taxon>
        <taxon>Actinomycetota</taxon>
        <taxon>Actinomycetes</taxon>
        <taxon>Streptosporangiales</taxon>
        <taxon>Allonocardiopsis</taxon>
    </lineage>
</organism>
<gene>
    <name evidence="2" type="ORF">CLV72_101865</name>
</gene>
<evidence type="ECO:0000256" key="1">
    <source>
        <dbReference type="SAM" id="MobiDB-lite"/>
    </source>
</evidence>
<keyword evidence="3" id="KW-1185">Reference proteome</keyword>
<dbReference type="RefSeq" id="WP_211302681.1">
    <property type="nucleotide sequence ID" value="NZ_PVZC01000001.1"/>
</dbReference>
<dbReference type="Proteomes" id="UP000237846">
    <property type="component" value="Unassembled WGS sequence"/>
</dbReference>
<dbReference type="Gene3D" id="3.10.450.50">
    <property type="match status" value="1"/>
</dbReference>
<evidence type="ECO:0008006" key="4">
    <source>
        <dbReference type="Google" id="ProtNLM"/>
    </source>
</evidence>
<feature type="region of interest" description="Disordered" evidence="1">
    <location>
        <begin position="1"/>
        <end position="27"/>
    </location>
</feature>
<protein>
    <recommendedName>
        <fullName evidence="4">SnoaL-like protein</fullName>
    </recommendedName>
</protein>
<comment type="caution">
    <text evidence="2">The sequence shown here is derived from an EMBL/GenBank/DDBJ whole genome shotgun (WGS) entry which is preliminary data.</text>
</comment>
<evidence type="ECO:0000313" key="3">
    <source>
        <dbReference type="Proteomes" id="UP000237846"/>
    </source>
</evidence>
<name>A0A2T0QE93_9ACTN</name>
<proteinExistence type="predicted"/>
<reference evidence="2 3" key="1">
    <citation type="submission" date="2018-03" db="EMBL/GenBank/DDBJ databases">
        <title>Genomic Encyclopedia of Archaeal and Bacterial Type Strains, Phase II (KMG-II): from individual species to whole genera.</title>
        <authorList>
            <person name="Goeker M."/>
        </authorList>
    </citation>
    <scope>NUCLEOTIDE SEQUENCE [LARGE SCALE GENOMIC DNA]</scope>
    <source>
        <strain evidence="2 3">DSM 45601</strain>
    </source>
</reference>